<dbReference type="PROSITE" id="PS51286">
    <property type="entry name" value="RAP"/>
    <property type="match status" value="1"/>
</dbReference>
<dbReference type="Pfam" id="PF08373">
    <property type="entry name" value="RAP"/>
    <property type="match status" value="1"/>
</dbReference>
<dbReference type="OrthoDB" id="10670424at2759"/>
<dbReference type="AlphaFoldDB" id="A0A8S1IMD8"/>
<keyword evidence="4" id="KW-1185">Reference proteome</keyword>
<accession>A0A8S1IMD8</accession>
<dbReference type="SMART" id="SM00952">
    <property type="entry name" value="RAP"/>
    <property type="match status" value="1"/>
</dbReference>
<comment type="caution">
    <text evidence="3">The sequence shown here is derived from an EMBL/GenBank/DDBJ whole genome shotgun (WGS) entry which is preliminary data.</text>
</comment>
<evidence type="ECO:0000313" key="4">
    <source>
        <dbReference type="Proteomes" id="UP000708148"/>
    </source>
</evidence>
<dbReference type="EMBL" id="CAJHUC010000347">
    <property type="protein sequence ID" value="CAD7695467.1"/>
    <property type="molecule type" value="Genomic_DNA"/>
</dbReference>
<gene>
    <name evidence="3" type="ORF">OSTQU699_LOCUS828</name>
</gene>
<organism evidence="3 4">
    <name type="scientific">Ostreobium quekettii</name>
    <dbReference type="NCBI Taxonomy" id="121088"/>
    <lineage>
        <taxon>Eukaryota</taxon>
        <taxon>Viridiplantae</taxon>
        <taxon>Chlorophyta</taxon>
        <taxon>core chlorophytes</taxon>
        <taxon>Ulvophyceae</taxon>
        <taxon>TCBD clade</taxon>
        <taxon>Bryopsidales</taxon>
        <taxon>Ostreobineae</taxon>
        <taxon>Ostreobiaceae</taxon>
        <taxon>Ostreobium</taxon>
    </lineage>
</organism>
<feature type="compositionally biased region" description="Polar residues" evidence="1">
    <location>
        <begin position="682"/>
        <end position="693"/>
    </location>
</feature>
<evidence type="ECO:0000259" key="2">
    <source>
        <dbReference type="PROSITE" id="PS51286"/>
    </source>
</evidence>
<evidence type="ECO:0000256" key="1">
    <source>
        <dbReference type="SAM" id="MobiDB-lite"/>
    </source>
</evidence>
<sequence length="693" mass="77142">MALSKIHEFDASQKDECRNAVEQGLRRLRRVLRLREEEITMKVVATALERATKIIFHSVAPYDFMRGNGVLFKKLMCMAVLNAHDLDPGSAVKTVLSMEKIGRQSLRLHVHEGGTLGDVLSQLSDHALSNMQDYKHEELIVLLCAFAKLEFTGGRNLLDHVLPVVLDQIGNLSPKTVAKLGWTLGRYDLSSADIPPTTLRAILRQVKARFKKFSTLDLCSTAWGLARLNCEDAVPLLQAILDTVHSRKEEFTPLAVSRLVAACDLLSYHPGDGTLDLLATLYAKQEAILTLPCLAEGMAGFTNLGYKASKLYAAAARTALGPQKKLPHDPGDVTKFLGVMSQYSGTQYIDQTLDAALWTLGRRHIRASTKWDLDSHKRSELFPAVIHSHVQMDGRRGTNFVWKNQGERLCFEAWRDIQKQRKPHPIIDDVRGVLEGMGHICDVPGLVGDGLFVTDGVVHTGRRSLAIMIVLKSHVFRNNPRRLRGDFVWMRRALGLLGWPVLSIAAAKWGRLETQGEKEEYVAQKLSDVQGTVKALYYREAFWNRMEDIRARAREGGSGDDGAWGHGSVVPQATVEVADVEAVQAQKYDEPEAEEAKIHETTPLEAVLTELCEERESGVLLNQPLYGPKCQEQGALQFRKDYTNGRDCQNHVGDRGQSMVGLNQELDVSVDVDAQRTEQESEQGTTRAESVVS</sequence>
<dbReference type="Proteomes" id="UP000708148">
    <property type="component" value="Unassembled WGS sequence"/>
</dbReference>
<evidence type="ECO:0000313" key="3">
    <source>
        <dbReference type="EMBL" id="CAD7695467.1"/>
    </source>
</evidence>
<name>A0A8S1IMD8_9CHLO</name>
<feature type="domain" description="RAP" evidence="2">
    <location>
        <begin position="465"/>
        <end position="524"/>
    </location>
</feature>
<protein>
    <recommendedName>
        <fullName evidence="2">RAP domain-containing protein</fullName>
    </recommendedName>
</protein>
<dbReference type="InterPro" id="IPR013584">
    <property type="entry name" value="RAP"/>
</dbReference>
<proteinExistence type="predicted"/>
<feature type="region of interest" description="Disordered" evidence="1">
    <location>
        <begin position="671"/>
        <end position="693"/>
    </location>
</feature>
<reference evidence="3" key="1">
    <citation type="submission" date="2020-12" db="EMBL/GenBank/DDBJ databases">
        <authorList>
            <person name="Iha C."/>
        </authorList>
    </citation>
    <scope>NUCLEOTIDE SEQUENCE</scope>
</reference>